<evidence type="ECO:0000313" key="3">
    <source>
        <dbReference type="Proteomes" id="UP001519460"/>
    </source>
</evidence>
<dbReference type="EMBL" id="JACVVK020000019">
    <property type="protein sequence ID" value="KAK7503642.1"/>
    <property type="molecule type" value="Genomic_DNA"/>
</dbReference>
<dbReference type="Proteomes" id="UP001519460">
    <property type="component" value="Unassembled WGS sequence"/>
</dbReference>
<evidence type="ECO:0000313" key="2">
    <source>
        <dbReference type="EMBL" id="KAK7503642.1"/>
    </source>
</evidence>
<feature type="non-terminal residue" evidence="2">
    <location>
        <position position="157"/>
    </location>
</feature>
<evidence type="ECO:0000256" key="1">
    <source>
        <dbReference type="SAM" id="MobiDB-lite"/>
    </source>
</evidence>
<protein>
    <submittedName>
        <fullName evidence="2">Uncharacterized protein</fullName>
    </submittedName>
</protein>
<feature type="non-terminal residue" evidence="2">
    <location>
        <position position="1"/>
    </location>
</feature>
<proteinExistence type="predicted"/>
<feature type="region of interest" description="Disordered" evidence="1">
    <location>
        <begin position="84"/>
        <end position="105"/>
    </location>
</feature>
<organism evidence="2 3">
    <name type="scientific">Batillaria attramentaria</name>
    <dbReference type="NCBI Taxonomy" id="370345"/>
    <lineage>
        <taxon>Eukaryota</taxon>
        <taxon>Metazoa</taxon>
        <taxon>Spiralia</taxon>
        <taxon>Lophotrochozoa</taxon>
        <taxon>Mollusca</taxon>
        <taxon>Gastropoda</taxon>
        <taxon>Caenogastropoda</taxon>
        <taxon>Sorbeoconcha</taxon>
        <taxon>Cerithioidea</taxon>
        <taxon>Batillariidae</taxon>
        <taxon>Batillaria</taxon>
    </lineage>
</organism>
<reference evidence="2 3" key="1">
    <citation type="journal article" date="2023" name="Sci. Data">
        <title>Genome assembly of the Korean intertidal mud-creeper Batillaria attramentaria.</title>
        <authorList>
            <person name="Patra A.K."/>
            <person name="Ho P.T."/>
            <person name="Jun S."/>
            <person name="Lee S.J."/>
            <person name="Kim Y."/>
            <person name="Won Y.J."/>
        </authorList>
    </citation>
    <scope>NUCLEOTIDE SEQUENCE [LARGE SCALE GENOMIC DNA]</scope>
    <source>
        <strain evidence="2">Wonlab-2016</strain>
    </source>
</reference>
<gene>
    <name evidence="2" type="ORF">BaRGS_00005181</name>
</gene>
<dbReference type="AlphaFoldDB" id="A0ABD0LVU6"/>
<accession>A0ABD0LVU6</accession>
<comment type="caution">
    <text evidence="2">The sequence shown here is derived from an EMBL/GenBank/DDBJ whole genome shotgun (WGS) entry which is preliminary data.</text>
</comment>
<sequence>LGPRSRSVPPLARCLIAQRSHKARSCFNQTISAKSAGPPSSPVSNSWPPKFKSYSAREMSSALCLSSLHTVRVRWRGPNRLNAARSTHSTCSPGGRGQGGAVTSTHSLGASLGLELKAPRDLQVHRDALYVGERPGPIEMQRGAILQRNRLRMRGEW</sequence>
<name>A0ABD0LVU6_9CAEN</name>
<keyword evidence="3" id="KW-1185">Reference proteome</keyword>